<dbReference type="EMBL" id="BPQQ01000049">
    <property type="protein sequence ID" value="GJE02176.1"/>
    <property type="molecule type" value="Genomic_DNA"/>
</dbReference>
<keyword evidence="1" id="KW-0238">DNA-binding</keyword>
<protein>
    <recommendedName>
        <fullName evidence="4">Integrase</fullName>
    </recommendedName>
</protein>
<gene>
    <name evidence="2" type="ORF">GMJLKIPL_4120</name>
</gene>
<dbReference type="Gene3D" id="1.10.150.130">
    <property type="match status" value="1"/>
</dbReference>
<dbReference type="RefSeq" id="WP_238237655.1">
    <property type="nucleotide sequence ID" value="NZ_BPQQ01000049.1"/>
</dbReference>
<evidence type="ECO:0000256" key="1">
    <source>
        <dbReference type="ARBA" id="ARBA00023125"/>
    </source>
</evidence>
<reference evidence="2" key="2">
    <citation type="submission" date="2021-08" db="EMBL/GenBank/DDBJ databases">
        <authorList>
            <person name="Tani A."/>
            <person name="Ola A."/>
            <person name="Ogura Y."/>
            <person name="Katsura K."/>
            <person name="Hayashi T."/>
        </authorList>
    </citation>
    <scope>NUCLEOTIDE SEQUENCE</scope>
    <source>
        <strain evidence="2">DSM 17168</strain>
    </source>
</reference>
<evidence type="ECO:0008006" key="4">
    <source>
        <dbReference type="Google" id="ProtNLM"/>
    </source>
</evidence>
<organism evidence="2 3">
    <name type="scientific">Methylobacterium isbiliense</name>
    <dbReference type="NCBI Taxonomy" id="315478"/>
    <lineage>
        <taxon>Bacteria</taxon>
        <taxon>Pseudomonadati</taxon>
        <taxon>Pseudomonadota</taxon>
        <taxon>Alphaproteobacteria</taxon>
        <taxon>Hyphomicrobiales</taxon>
        <taxon>Methylobacteriaceae</taxon>
        <taxon>Methylobacterium</taxon>
    </lineage>
</organism>
<accession>A0ABQ4SIK1</accession>
<sequence length="104" mass="10883">MADAEAGRAASTIGRRCAAIRYAHKLVGAQDPTEDEGVRAAVNGIRRKTGTAPTRKAAATVDVVAAMLMHTPQTLTGKRGRPLPTLGFAAAFRRSELVALNVEG</sequence>
<reference evidence="2" key="1">
    <citation type="journal article" date="2021" name="Front. Microbiol.">
        <title>Comprehensive Comparative Genomics and Phenotyping of Methylobacterium Species.</title>
        <authorList>
            <person name="Alessa O."/>
            <person name="Ogura Y."/>
            <person name="Fujitani Y."/>
            <person name="Takami H."/>
            <person name="Hayashi T."/>
            <person name="Sahin N."/>
            <person name="Tani A."/>
        </authorList>
    </citation>
    <scope>NUCLEOTIDE SEQUENCE</scope>
    <source>
        <strain evidence="2">DSM 17168</strain>
    </source>
</reference>
<dbReference type="InterPro" id="IPR010998">
    <property type="entry name" value="Integrase_recombinase_N"/>
</dbReference>
<comment type="caution">
    <text evidence="2">The sequence shown here is derived from an EMBL/GenBank/DDBJ whole genome shotgun (WGS) entry which is preliminary data.</text>
</comment>
<proteinExistence type="predicted"/>
<name>A0ABQ4SIK1_9HYPH</name>
<dbReference type="SUPFAM" id="SSF47823">
    <property type="entry name" value="lambda integrase-like, N-terminal domain"/>
    <property type="match status" value="1"/>
</dbReference>
<evidence type="ECO:0000313" key="2">
    <source>
        <dbReference type="EMBL" id="GJE02176.1"/>
    </source>
</evidence>
<keyword evidence="3" id="KW-1185">Reference proteome</keyword>
<dbReference type="Proteomes" id="UP001055153">
    <property type="component" value="Unassembled WGS sequence"/>
</dbReference>
<evidence type="ECO:0000313" key="3">
    <source>
        <dbReference type="Proteomes" id="UP001055153"/>
    </source>
</evidence>